<feature type="transmembrane region" description="Helical" evidence="6">
    <location>
        <begin position="46"/>
        <end position="65"/>
    </location>
</feature>
<evidence type="ECO:0000313" key="7">
    <source>
        <dbReference type="EMBL" id="AWB34251.1"/>
    </source>
</evidence>
<dbReference type="InterPro" id="IPR001123">
    <property type="entry name" value="LeuE-type"/>
</dbReference>
<evidence type="ECO:0000313" key="8">
    <source>
        <dbReference type="Proteomes" id="UP000244571"/>
    </source>
</evidence>
<dbReference type="Proteomes" id="UP000244571">
    <property type="component" value="Chromosome"/>
</dbReference>
<dbReference type="GO" id="GO:0015171">
    <property type="term" value="F:amino acid transmembrane transporter activity"/>
    <property type="evidence" value="ECO:0007669"/>
    <property type="project" value="TreeGrafter"/>
</dbReference>
<comment type="subcellular location">
    <subcellularLocation>
        <location evidence="1">Cell membrane</location>
        <topology evidence="1">Multi-pass membrane protein</topology>
    </subcellularLocation>
</comment>
<keyword evidence="5 6" id="KW-0472">Membrane</keyword>
<protein>
    <submittedName>
        <fullName evidence="7">LysE family translocator</fullName>
    </submittedName>
</protein>
<dbReference type="AlphaFoldDB" id="A0A2R4XKE2"/>
<evidence type="ECO:0000256" key="3">
    <source>
        <dbReference type="ARBA" id="ARBA00022692"/>
    </source>
</evidence>
<keyword evidence="8" id="KW-1185">Reference proteome</keyword>
<keyword evidence="4 6" id="KW-1133">Transmembrane helix</keyword>
<name>A0A2R4XKE2_9BURK</name>
<dbReference type="EMBL" id="CP028901">
    <property type="protein sequence ID" value="AWB34251.1"/>
    <property type="molecule type" value="Genomic_DNA"/>
</dbReference>
<dbReference type="PANTHER" id="PTHR30086">
    <property type="entry name" value="ARGININE EXPORTER PROTEIN ARGO"/>
    <property type="match status" value="1"/>
</dbReference>
<keyword evidence="3 6" id="KW-0812">Transmembrane</keyword>
<feature type="transmembrane region" description="Helical" evidence="6">
    <location>
        <begin position="164"/>
        <end position="186"/>
    </location>
</feature>
<proteinExistence type="predicted"/>
<reference evidence="7 8" key="1">
    <citation type="submission" date="2018-04" db="EMBL/GenBank/DDBJ databases">
        <title>Bordetella sp. HZ20 isolated from seawater.</title>
        <authorList>
            <person name="Sun C."/>
        </authorList>
    </citation>
    <scope>NUCLEOTIDE SEQUENCE [LARGE SCALE GENOMIC DNA]</scope>
    <source>
        <strain evidence="7 8">HZ20</strain>
    </source>
</reference>
<dbReference type="Pfam" id="PF01810">
    <property type="entry name" value="LysE"/>
    <property type="match status" value="1"/>
</dbReference>
<evidence type="ECO:0000256" key="6">
    <source>
        <dbReference type="SAM" id="Phobius"/>
    </source>
</evidence>
<feature type="transmembrane region" description="Helical" evidence="6">
    <location>
        <begin position="198"/>
        <end position="219"/>
    </location>
</feature>
<evidence type="ECO:0000256" key="2">
    <source>
        <dbReference type="ARBA" id="ARBA00022475"/>
    </source>
</evidence>
<dbReference type="GO" id="GO:0005886">
    <property type="term" value="C:plasma membrane"/>
    <property type="evidence" value="ECO:0007669"/>
    <property type="project" value="UniProtKB-SubCell"/>
</dbReference>
<evidence type="ECO:0000256" key="1">
    <source>
        <dbReference type="ARBA" id="ARBA00004651"/>
    </source>
</evidence>
<accession>A0A2R4XKE2</accession>
<feature type="transmembrane region" description="Helical" evidence="6">
    <location>
        <begin position="124"/>
        <end position="144"/>
    </location>
</feature>
<dbReference type="KEGG" id="boz:DBV39_11645"/>
<dbReference type="PANTHER" id="PTHR30086:SF20">
    <property type="entry name" value="ARGININE EXPORTER PROTEIN ARGO-RELATED"/>
    <property type="match status" value="1"/>
</dbReference>
<sequence length="223" mass="23731">MGPPGRMSLFDALALFVIMATLAALPSASVLLVVSQTVRHGTRHGYWAVAGIVTGDLLLLAIAILGMSEVSIRFEAAFSLLRTIGAFYLLWIGWQLVRGAREPLRLPPASSPDHRGLIHPSGPAAFLGALALTFGDIKALMFYASLLPTLVNLRTLSGNDVLTLLSVTILAVGATKCVYVHLGQTVSHSGHLSRLRRYISPVAGVALMATSGYLLITVLTDNF</sequence>
<gene>
    <name evidence="7" type="ORF">DBV39_11645</name>
</gene>
<feature type="transmembrane region" description="Helical" evidence="6">
    <location>
        <begin position="12"/>
        <end position="34"/>
    </location>
</feature>
<evidence type="ECO:0000256" key="4">
    <source>
        <dbReference type="ARBA" id="ARBA00022989"/>
    </source>
</evidence>
<feature type="transmembrane region" description="Helical" evidence="6">
    <location>
        <begin position="77"/>
        <end position="97"/>
    </location>
</feature>
<keyword evidence="2" id="KW-1003">Cell membrane</keyword>
<organism evidence="7 8">
    <name type="scientific">Orrella marina</name>
    <dbReference type="NCBI Taxonomy" id="2163011"/>
    <lineage>
        <taxon>Bacteria</taxon>
        <taxon>Pseudomonadati</taxon>
        <taxon>Pseudomonadota</taxon>
        <taxon>Betaproteobacteria</taxon>
        <taxon>Burkholderiales</taxon>
        <taxon>Alcaligenaceae</taxon>
        <taxon>Orrella</taxon>
    </lineage>
</organism>
<evidence type="ECO:0000256" key="5">
    <source>
        <dbReference type="ARBA" id="ARBA00023136"/>
    </source>
</evidence>